<comment type="caution">
    <text evidence="2">The sequence shown here is derived from an EMBL/GenBank/DDBJ whole genome shotgun (WGS) entry which is preliminary data.</text>
</comment>
<proteinExistence type="predicted"/>
<dbReference type="EMBL" id="APRS01000021">
    <property type="protein sequence ID" value="ENX05027.1"/>
    <property type="molecule type" value="Genomic_DNA"/>
</dbReference>
<dbReference type="Proteomes" id="UP000013101">
    <property type="component" value="Unassembled WGS sequence"/>
</dbReference>
<evidence type="ECO:0000259" key="1">
    <source>
        <dbReference type="PROSITE" id="PS51186"/>
    </source>
</evidence>
<reference evidence="2 3" key="1">
    <citation type="submission" date="2013-02" db="EMBL/GenBank/DDBJ databases">
        <title>The Genome Sequence of Acinetobacter sp. NIPH 2171.</title>
        <authorList>
            <consortium name="The Broad Institute Genome Sequencing Platform"/>
            <consortium name="The Broad Institute Genome Sequencing Center for Infectious Disease"/>
            <person name="Cerqueira G."/>
            <person name="Feldgarden M."/>
            <person name="Courvalin P."/>
            <person name="Perichon B."/>
            <person name="Grillot-Courvalin C."/>
            <person name="Clermont D."/>
            <person name="Rocha E."/>
            <person name="Yoon E.-J."/>
            <person name="Nemec A."/>
            <person name="Walker B."/>
            <person name="Young S.K."/>
            <person name="Zeng Q."/>
            <person name="Gargeya S."/>
            <person name="Fitzgerald M."/>
            <person name="Haas B."/>
            <person name="Abouelleil A."/>
            <person name="Alvarado L."/>
            <person name="Arachchi H.M."/>
            <person name="Berlin A.M."/>
            <person name="Chapman S.B."/>
            <person name="Dewar J."/>
            <person name="Goldberg J."/>
            <person name="Griggs A."/>
            <person name="Gujja S."/>
            <person name="Hansen M."/>
            <person name="Howarth C."/>
            <person name="Imamovic A."/>
            <person name="Larimer J."/>
            <person name="McCowan C."/>
            <person name="Murphy C."/>
            <person name="Neiman D."/>
            <person name="Pearson M."/>
            <person name="Priest M."/>
            <person name="Roberts A."/>
            <person name="Saif S."/>
            <person name="Shea T."/>
            <person name="Sisk P."/>
            <person name="Sykes S."/>
            <person name="Wortman J."/>
            <person name="Nusbaum C."/>
            <person name="Birren B."/>
        </authorList>
    </citation>
    <scope>NUCLEOTIDE SEQUENCE [LARGE SCALE GENOMIC DNA]</scope>
    <source>
        <strain evidence="2 3">NIPH 2171</strain>
    </source>
</reference>
<dbReference type="InterPro" id="IPR000182">
    <property type="entry name" value="GNAT_dom"/>
</dbReference>
<evidence type="ECO:0000313" key="2">
    <source>
        <dbReference type="EMBL" id="ENX05027.1"/>
    </source>
</evidence>
<dbReference type="AlphaFoldDB" id="N9NQU4"/>
<dbReference type="RefSeq" id="WP_005237487.1">
    <property type="nucleotide sequence ID" value="NZ_CP083660.1"/>
</dbReference>
<dbReference type="PATRIC" id="fig|1217693.3.peg.3099"/>
<name>N9NQU4_9GAMM</name>
<feature type="domain" description="N-acetyltransferase" evidence="1">
    <location>
        <begin position="7"/>
        <end position="161"/>
    </location>
</feature>
<dbReference type="HOGENOM" id="CLU_099453_1_0_6"/>
<dbReference type="InterPro" id="IPR016181">
    <property type="entry name" value="Acyl_CoA_acyltransferase"/>
</dbReference>
<dbReference type="PROSITE" id="PS51186">
    <property type="entry name" value="GNAT"/>
    <property type="match status" value="1"/>
</dbReference>
<dbReference type="Gene3D" id="3.40.630.30">
    <property type="match status" value="1"/>
</dbReference>
<dbReference type="GO" id="GO:0016747">
    <property type="term" value="F:acyltransferase activity, transferring groups other than amino-acyl groups"/>
    <property type="evidence" value="ECO:0007669"/>
    <property type="project" value="InterPro"/>
</dbReference>
<accession>N9NQU4</accession>
<gene>
    <name evidence="2" type="ORF">F897_03209</name>
</gene>
<dbReference type="Pfam" id="PF00583">
    <property type="entry name" value="Acetyltransf_1"/>
    <property type="match status" value="1"/>
</dbReference>
<dbReference type="SUPFAM" id="SSF55729">
    <property type="entry name" value="Acyl-CoA N-acyltransferases (Nat)"/>
    <property type="match status" value="1"/>
</dbReference>
<protein>
    <recommendedName>
        <fullName evidence="1">N-acetyltransferase domain-containing protein</fullName>
    </recommendedName>
</protein>
<organism evidence="2 3">
    <name type="scientific">Acinetobacter variabilis</name>
    <dbReference type="NCBI Taxonomy" id="70346"/>
    <lineage>
        <taxon>Bacteria</taxon>
        <taxon>Pseudomonadati</taxon>
        <taxon>Pseudomonadota</taxon>
        <taxon>Gammaproteobacteria</taxon>
        <taxon>Moraxellales</taxon>
        <taxon>Moraxellaceae</taxon>
        <taxon>Acinetobacter</taxon>
    </lineage>
</organism>
<evidence type="ECO:0000313" key="3">
    <source>
        <dbReference type="Proteomes" id="UP000013101"/>
    </source>
</evidence>
<dbReference type="CDD" id="cd04301">
    <property type="entry name" value="NAT_SF"/>
    <property type="match status" value="1"/>
</dbReference>
<sequence>MNQVKAISISETDLDRIYEICLSNPDYYRHMNEELSKEKLKKLMLALPPEADLKHKRNIGFILDEILIGYLEMVESYPDEKTALIGFFVLDASLQGKGTGSLIIDNIANDLKEKGFKSIILSCASTNRASLSFWEKNDFFKAEDNEIYDDIELVIMEKNLE</sequence>